<dbReference type="GO" id="GO:0006071">
    <property type="term" value="P:glycerol metabolic process"/>
    <property type="evidence" value="ECO:0007669"/>
    <property type="project" value="UniProtKB-KW"/>
</dbReference>
<dbReference type="Proteomes" id="UP000019277">
    <property type="component" value="Unassembled WGS sequence"/>
</dbReference>
<reference evidence="9 10" key="1">
    <citation type="journal article" date="2014" name="Genome Announc.">
        <title>Draft Genome Sequence of the Antitrypanosomally Active Sponge-Associated Bacterium Actinokineospora sp. Strain EG49.</title>
        <authorList>
            <person name="Harjes J."/>
            <person name="Ryu T."/>
            <person name="Abdelmohsen U.R."/>
            <person name="Moitinho-Silva L."/>
            <person name="Horn H."/>
            <person name="Ravasi T."/>
            <person name="Hentschel U."/>
        </authorList>
    </citation>
    <scope>NUCLEOTIDE SEQUENCE [LARGE SCALE GENOMIC DNA]</scope>
    <source>
        <strain evidence="9 10">EG49</strain>
    </source>
</reference>
<dbReference type="SUPFAM" id="SSF55781">
    <property type="entry name" value="GAF domain-like"/>
    <property type="match status" value="1"/>
</dbReference>
<keyword evidence="3" id="KW-0238">DNA-binding</keyword>
<keyword evidence="2" id="KW-0805">Transcription regulation</keyword>
<dbReference type="InterPro" id="IPR014757">
    <property type="entry name" value="Tscrpt_reg_IclR_C"/>
</dbReference>
<dbReference type="SMART" id="SM00346">
    <property type="entry name" value="HTH_ICLR"/>
    <property type="match status" value="1"/>
</dbReference>
<evidence type="ECO:0000256" key="3">
    <source>
        <dbReference type="ARBA" id="ARBA00023125"/>
    </source>
</evidence>
<dbReference type="Gene3D" id="3.30.450.40">
    <property type="match status" value="1"/>
</dbReference>
<dbReference type="PROSITE" id="PS51077">
    <property type="entry name" value="HTH_ICLR"/>
    <property type="match status" value="1"/>
</dbReference>
<dbReference type="GO" id="GO:0003700">
    <property type="term" value="F:DNA-binding transcription factor activity"/>
    <property type="evidence" value="ECO:0007669"/>
    <property type="project" value="TreeGrafter"/>
</dbReference>
<gene>
    <name evidence="9" type="ORF">UO65_1498</name>
</gene>
<dbReference type="FunFam" id="1.10.10.10:FF:000056">
    <property type="entry name" value="IclR family transcriptional regulator"/>
    <property type="match status" value="1"/>
</dbReference>
<dbReference type="Pfam" id="PF01614">
    <property type="entry name" value="IclR_C"/>
    <property type="match status" value="1"/>
</dbReference>
<dbReference type="PATRIC" id="fig|909613.9.peg.1510"/>
<evidence type="ECO:0000256" key="6">
    <source>
        <dbReference type="ARBA" id="ARBA00070406"/>
    </source>
</evidence>
<dbReference type="InterPro" id="IPR036388">
    <property type="entry name" value="WH-like_DNA-bd_sf"/>
</dbReference>
<organism evidence="9 10">
    <name type="scientific">Actinokineospora spheciospongiae</name>
    <dbReference type="NCBI Taxonomy" id="909613"/>
    <lineage>
        <taxon>Bacteria</taxon>
        <taxon>Bacillati</taxon>
        <taxon>Actinomycetota</taxon>
        <taxon>Actinomycetes</taxon>
        <taxon>Pseudonocardiales</taxon>
        <taxon>Pseudonocardiaceae</taxon>
        <taxon>Actinokineospora</taxon>
    </lineage>
</organism>
<dbReference type="PANTHER" id="PTHR30136:SF24">
    <property type="entry name" value="HTH-TYPE TRANSCRIPTIONAL REPRESSOR ALLR"/>
    <property type="match status" value="1"/>
</dbReference>
<evidence type="ECO:0000256" key="4">
    <source>
        <dbReference type="ARBA" id="ARBA00023163"/>
    </source>
</evidence>
<feature type="domain" description="HTH iclR-type" evidence="7">
    <location>
        <begin position="5"/>
        <end position="67"/>
    </location>
</feature>
<keyword evidence="10" id="KW-1185">Reference proteome</keyword>
<evidence type="ECO:0000256" key="1">
    <source>
        <dbReference type="ARBA" id="ARBA00022798"/>
    </source>
</evidence>
<dbReference type="InterPro" id="IPR029016">
    <property type="entry name" value="GAF-like_dom_sf"/>
</dbReference>
<dbReference type="GO" id="GO:0045892">
    <property type="term" value="P:negative regulation of DNA-templated transcription"/>
    <property type="evidence" value="ECO:0007669"/>
    <property type="project" value="TreeGrafter"/>
</dbReference>
<evidence type="ECO:0000259" key="7">
    <source>
        <dbReference type="PROSITE" id="PS51077"/>
    </source>
</evidence>
<evidence type="ECO:0000256" key="5">
    <source>
        <dbReference type="ARBA" id="ARBA00058938"/>
    </source>
</evidence>
<dbReference type="Gene3D" id="1.10.10.10">
    <property type="entry name" value="Winged helix-like DNA-binding domain superfamily/Winged helix DNA-binding domain"/>
    <property type="match status" value="1"/>
</dbReference>
<protein>
    <recommendedName>
        <fullName evidence="6">Glycerol operon regulatory protein</fullName>
    </recommendedName>
</protein>
<dbReference type="InterPro" id="IPR036390">
    <property type="entry name" value="WH_DNA-bd_sf"/>
</dbReference>
<dbReference type="PANTHER" id="PTHR30136">
    <property type="entry name" value="HELIX-TURN-HELIX TRANSCRIPTIONAL REGULATOR, ICLR FAMILY"/>
    <property type="match status" value="1"/>
</dbReference>
<dbReference type="GO" id="GO:0003677">
    <property type="term" value="F:DNA binding"/>
    <property type="evidence" value="ECO:0007669"/>
    <property type="project" value="UniProtKB-KW"/>
</dbReference>
<feature type="domain" description="IclR-ED" evidence="8">
    <location>
        <begin position="68"/>
        <end position="252"/>
    </location>
</feature>
<dbReference type="InterPro" id="IPR005471">
    <property type="entry name" value="Tscrpt_reg_IclR_N"/>
</dbReference>
<dbReference type="Pfam" id="PF09339">
    <property type="entry name" value="HTH_IclR"/>
    <property type="match status" value="1"/>
</dbReference>
<dbReference type="OrthoDB" id="4474604at2"/>
<evidence type="ECO:0000256" key="2">
    <source>
        <dbReference type="ARBA" id="ARBA00023015"/>
    </source>
</evidence>
<dbReference type="PROSITE" id="PS51078">
    <property type="entry name" value="ICLR_ED"/>
    <property type="match status" value="1"/>
</dbReference>
<dbReference type="InterPro" id="IPR050707">
    <property type="entry name" value="HTH_MetabolicPath_Reg"/>
</dbReference>
<sequence>MPERIQSVERAAAILRLLASGSRRLGVVELAQAMKLPKGTVHGILRTLQHVGFVEQDRSGGKYRLGATLLHLGNSYLDLNELRTRALNWSDSLATRSGESVRIGSLHEGKVLVVHHVFRPDDSLQVLEVGALLPPHASALGKVLLAFALEGDAILDDLELTPVTPHTHTTRRAVLQDLKRVRTQNWSADVEELVPGEAGIAAPIHDDRGVVVGAIGISGAIERVCAPDRTPRPDLIATVRDAARSVSRNLGARSW</sequence>
<comment type="function">
    <text evidence="5">May be an activator protein for the gylABX operon.</text>
</comment>
<dbReference type="EMBL" id="AYXG01000051">
    <property type="protein sequence ID" value="EWC63284.1"/>
    <property type="molecule type" value="Genomic_DNA"/>
</dbReference>
<name>W7JB44_9PSEU</name>
<dbReference type="AlphaFoldDB" id="W7JB44"/>
<dbReference type="STRING" id="909613.UO65_1498"/>
<evidence type="ECO:0000259" key="8">
    <source>
        <dbReference type="PROSITE" id="PS51078"/>
    </source>
</evidence>
<dbReference type="SUPFAM" id="SSF46785">
    <property type="entry name" value="Winged helix' DNA-binding domain"/>
    <property type="match status" value="1"/>
</dbReference>
<dbReference type="eggNOG" id="COG1414">
    <property type="taxonomic scope" value="Bacteria"/>
</dbReference>
<evidence type="ECO:0000313" key="9">
    <source>
        <dbReference type="EMBL" id="EWC63284.1"/>
    </source>
</evidence>
<keyword evidence="1" id="KW-0319">Glycerol metabolism</keyword>
<comment type="caution">
    <text evidence="9">The sequence shown here is derived from an EMBL/GenBank/DDBJ whole genome shotgun (WGS) entry which is preliminary data.</text>
</comment>
<evidence type="ECO:0000313" key="10">
    <source>
        <dbReference type="Proteomes" id="UP000019277"/>
    </source>
</evidence>
<dbReference type="RefSeq" id="WP_035279971.1">
    <property type="nucleotide sequence ID" value="NZ_AYXG01000051.1"/>
</dbReference>
<proteinExistence type="predicted"/>
<keyword evidence="4" id="KW-0804">Transcription</keyword>
<accession>W7JB44</accession>